<dbReference type="InterPro" id="IPR002076">
    <property type="entry name" value="ELO_fam"/>
</dbReference>
<dbReference type="GO" id="GO:0005789">
    <property type="term" value="C:endoplasmic reticulum membrane"/>
    <property type="evidence" value="ECO:0007669"/>
    <property type="project" value="TreeGrafter"/>
</dbReference>
<name>A0A9D4PPG6_RHISA</name>
<evidence type="ECO:0000256" key="5">
    <source>
        <dbReference type="ARBA" id="ARBA00022832"/>
    </source>
</evidence>
<evidence type="ECO:0000256" key="1">
    <source>
        <dbReference type="ARBA" id="ARBA00004141"/>
    </source>
</evidence>
<evidence type="ECO:0000256" key="10">
    <source>
        <dbReference type="RuleBase" id="RU361115"/>
    </source>
</evidence>
<organism evidence="11 12">
    <name type="scientific">Rhipicephalus sanguineus</name>
    <name type="common">Brown dog tick</name>
    <name type="synonym">Ixodes sanguineus</name>
    <dbReference type="NCBI Taxonomy" id="34632"/>
    <lineage>
        <taxon>Eukaryota</taxon>
        <taxon>Metazoa</taxon>
        <taxon>Ecdysozoa</taxon>
        <taxon>Arthropoda</taxon>
        <taxon>Chelicerata</taxon>
        <taxon>Arachnida</taxon>
        <taxon>Acari</taxon>
        <taxon>Parasitiformes</taxon>
        <taxon>Ixodida</taxon>
        <taxon>Ixodoidea</taxon>
        <taxon>Ixodidae</taxon>
        <taxon>Rhipicephalinae</taxon>
        <taxon>Rhipicephalus</taxon>
        <taxon>Rhipicephalus</taxon>
    </lineage>
</organism>
<dbReference type="Pfam" id="PF01151">
    <property type="entry name" value="ELO"/>
    <property type="match status" value="1"/>
</dbReference>
<evidence type="ECO:0000256" key="4">
    <source>
        <dbReference type="ARBA" id="ARBA00022692"/>
    </source>
</evidence>
<reference evidence="11" key="1">
    <citation type="journal article" date="2020" name="Cell">
        <title>Large-Scale Comparative Analyses of Tick Genomes Elucidate Their Genetic Diversity and Vector Capacities.</title>
        <authorList>
            <consortium name="Tick Genome and Microbiome Consortium (TIGMIC)"/>
            <person name="Jia N."/>
            <person name="Wang J."/>
            <person name="Shi W."/>
            <person name="Du L."/>
            <person name="Sun Y."/>
            <person name="Zhan W."/>
            <person name="Jiang J.F."/>
            <person name="Wang Q."/>
            <person name="Zhang B."/>
            <person name="Ji P."/>
            <person name="Bell-Sakyi L."/>
            <person name="Cui X.M."/>
            <person name="Yuan T.T."/>
            <person name="Jiang B.G."/>
            <person name="Yang W.F."/>
            <person name="Lam T.T."/>
            <person name="Chang Q.C."/>
            <person name="Ding S.J."/>
            <person name="Wang X.J."/>
            <person name="Zhu J.G."/>
            <person name="Ruan X.D."/>
            <person name="Zhao L."/>
            <person name="Wei J.T."/>
            <person name="Ye R.Z."/>
            <person name="Que T.C."/>
            <person name="Du C.H."/>
            <person name="Zhou Y.H."/>
            <person name="Cheng J.X."/>
            <person name="Dai P.F."/>
            <person name="Guo W.B."/>
            <person name="Han X.H."/>
            <person name="Huang E.J."/>
            <person name="Li L.F."/>
            <person name="Wei W."/>
            <person name="Gao Y.C."/>
            <person name="Liu J.Z."/>
            <person name="Shao H.Z."/>
            <person name="Wang X."/>
            <person name="Wang C.C."/>
            <person name="Yang T.C."/>
            <person name="Huo Q.B."/>
            <person name="Li W."/>
            <person name="Chen H.Y."/>
            <person name="Chen S.E."/>
            <person name="Zhou L.G."/>
            <person name="Ni X.B."/>
            <person name="Tian J.H."/>
            <person name="Sheng Y."/>
            <person name="Liu T."/>
            <person name="Pan Y.S."/>
            <person name="Xia L.Y."/>
            <person name="Li J."/>
            <person name="Zhao F."/>
            <person name="Cao W.C."/>
        </authorList>
    </citation>
    <scope>NUCLEOTIDE SEQUENCE</scope>
    <source>
        <strain evidence="11">Rsan-2018</strain>
    </source>
</reference>
<accession>A0A9D4PPG6</accession>
<keyword evidence="3 10" id="KW-0808">Transferase</keyword>
<evidence type="ECO:0000256" key="7">
    <source>
        <dbReference type="ARBA" id="ARBA00023098"/>
    </source>
</evidence>
<keyword evidence="5 10" id="KW-0276">Fatty acid metabolism</keyword>
<feature type="transmembrane region" description="Helical" evidence="10">
    <location>
        <begin position="40"/>
        <end position="56"/>
    </location>
</feature>
<reference evidence="11" key="2">
    <citation type="submission" date="2021-09" db="EMBL/GenBank/DDBJ databases">
        <authorList>
            <person name="Jia N."/>
            <person name="Wang J."/>
            <person name="Shi W."/>
            <person name="Du L."/>
            <person name="Sun Y."/>
            <person name="Zhan W."/>
            <person name="Jiang J."/>
            <person name="Wang Q."/>
            <person name="Zhang B."/>
            <person name="Ji P."/>
            <person name="Sakyi L.B."/>
            <person name="Cui X."/>
            <person name="Yuan T."/>
            <person name="Jiang B."/>
            <person name="Yang W."/>
            <person name="Lam T.T.-Y."/>
            <person name="Chang Q."/>
            <person name="Ding S."/>
            <person name="Wang X."/>
            <person name="Zhu J."/>
            <person name="Ruan X."/>
            <person name="Zhao L."/>
            <person name="Wei J."/>
            <person name="Que T."/>
            <person name="Du C."/>
            <person name="Cheng J."/>
            <person name="Dai P."/>
            <person name="Han X."/>
            <person name="Huang E."/>
            <person name="Gao Y."/>
            <person name="Liu J."/>
            <person name="Shao H."/>
            <person name="Ye R."/>
            <person name="Li L."/>
            <person name="Wei W."/>
            <person name="Wang X."/>
            <person name="Wang C."/>
            <person name="Huo Q."/>
            <person name="Li W."/>
            <person name="Guo W."/>
            <person name="Chen H."/>
            <person name="Chen S."/>
            <person name="Zhou L."/>
            <person name="Zhou L."/>
            <person name="Ni X."/>
            <person name="Tian J."/>
            <person name="Zhou Y."/>
            <person name="Sheng Y."/>
            <person name="Liu T."/>
            <person name="Pan Y."/>
            <person name="Xia L."/>
            <person name="Li J."/>
            <person name="Zhao F."/>
            <person name="Cao W."/>
        </authorList>
    </citation>
    <scope>NUCLEOTIDE SEQUENCE</scope>
    <source>
        <strain evidence="11">Rsan-2018</strain>
        <tissue evidence="11">Larvae</tissue>
    </source>
</reference>
<keyword evidence="4 10" id="KW-0812">Transmembrane</keyword>
<dbReference type="GO" id="GO:0019367">
    <property type="term" value="P:fatty acid elongation, saturated fatty acid"/>
    <property type="evidence" value="ECO:0007669"/>
    <property type="project" value="TreeGrafter"/>
</dbReference>
<dbReference type="GO" id="GO:0030148">
    <property type="term" value="P:sphingolipid biosynthetic process"/>
    <property type="evidence" value="ECO:0007669"/>
    <property type="project" value="TreeGrafter"/>
</dbReference>
<feature type="transmembrane region" description="Helical" evidence="10">
    <location>
        <begin position="242"/>
        <end position="262"/>
    </location>
</feature>
<dbReference type="GO" id="GO:0034625">
    <property type="term" value="P:fatty acid elongation, monounsaturated fatty acid"/>
    <property type="evidence" value="ECO:0007669"/>
    <property type="project" value="TreeGrafter"/>
</dbReference>
<feature type="transmembrane region" description="Helical" evidence="10">
    <location>
        <begin position="180"/>
        <end position="200"/>
    </location>
</feature>
<keyword evidence="8 10" id="KW-0472">Membrane</keyword>
<evidence type="ECO:0000256" key="3">
    <source>
        <dbReference type="ARBA" id="ARBA00022679"/>
    </source>
</evidence>
<evidence type="ECO:0000256" key="6">
    <source>
        <dbReference type="ARBA" id="ARBA00022989"/>
    </source>
</evidence>
<dbReference type="AlphaFoldDB" id="A0A9D4PPG6"/>
<feature type="transmembrane region" description="Helical" evidence="10">
    <location>
        <begin position="212"/>
        <end position="230"/>
    </location>
</feature>
<feature type="transmembrane region" description="Helical" evidence="10">
    <location>
        <begin position="68"/>
        <end position="88"/>
    </location>
</feature>
<dbReference type="GO" id="GO:0042761">
    <property type="term" value="P:very long-chain fatty acid biosynthetic process"/>
    <property type="evidence" value="ECO:0007669"/>
    <property type="project" value="TreeGrafter"/>
</dbReference>
<dbReference type="Proteomes" id="UP000821837">
    <property type="component" value="Chromosome 6"/>
</dbReference>
<feature type="transmembrane region" description="Helical" evidence="10">
    <location>
        <begin position="123"/>
        <end position="142"/>
    </location>
</feature>
<dbReference type="GO" id="GO:0034626">
    <property type="term" value="P:fatty acid elongation, polyunsaturated fatty acid"/>
    <property type="evidence" value="ECO:0007669"/>
    <property type="project" value="TreeGrafter"/>
</dbReference>
<keyword evidence="2 10" id="KW-0444">Lipid biosynthesis</keyword>
<dbReference type="EMBL" id="JABSTV010001252">
    <property type="protein sequence ID" value="KAH7948125.1"/>
    <property type="molecule type" value="Genomic_DNA"/>
</dbReference>
<evidence type="ECO:0000313" key="12">
    <source>
        <dbReference type="Proteomes" id="UP000821837"/>
    </source>
</evidence>
<dbReference type="GO" id="GO:0009922">
    <property type="term" value="F:fatty acid elongase activity"/>
    <property type="evidence" value="ECO:0007669"/>
    <property type="project" value="UniProtKB-EC"/>
</dbReference>
<protein>
    <recommendedName>
        <fullName evidence="10">Elongation of very long chain fatty acids protein</fullName>
        <ecNumber evidence="10">2.3.1.199</ecNumber>
    </recommendedName>
    <alternativeName>
        <fullName evidence="10">Very-long-chain 3-oxoacyl-CoA synthase</fullName>
    </alternativeName>
</protein>
<comment type="caution">
    <text evidence="11">The sequence shown here is derived from an EMBL/GenBank/DDBJ whole genome shotgun (WGS) entry which is preliminary data.</text>
</comment>
<dbReference type="PANTHER" id="PTHR11157">
    <property type="entry name" value="FATTY ACID ACYL TRANSFERASE-RELATED"/>
    <property type="match status" value="1"/>
</dbReference>
<comment type="subcellular location">
    <subcellularLocation>
        <location evidence="1">Membrane</location>
        <topology evidence="1">Multi-pass membrane protein</topology>
    </subcellularLocation>
</comment>
<keyword evidence="6 10" id="KW-1133">Transmembrane helix</keyword>
<evidence type="ECO:0000256" key="9">
    <source>
        <dbReference type="ARBA" id="ARBA00023160"/>
    </source>
</evidence>
<sequence length="282" mass="32939">MSSPASQVTSPWTVVQLYNYFWSRRDPRTEGWGGIADSKFVLPLLLAYIYFVKVGGPNWMKDRKPFKLKWAVLTYNVFTVLANAYYAVRVFQVAYLSGHYNWLCQGINYDNPSERDTEIMRLVWWYCLVRVADFLDTVFFVLRKKNSQITFLHVSHHAFIVFSGWFYMNFGSDGQPVIGVSVNALVHVIMYSYYFLAALGPSVQKYLWWKRYLTELQIVQFVGLMMHMSITLFYNCGYPRPLAIFALSQGFFGLLLFINFYVRNYVLRMTRAKGLGTVNKSD</sequence>
<dbReference type="OMA" id="VSHHAFI"/>
<comment type="catalytic activity">
    <reaction evidence="10">
        <text>a very-long-chain acyl-CoA + malonyl-CoA + H(+) = a very-long-chain 3-oxoacyl-CoA + CO2 + CoA</text>
        <dbReference type="Rhea" id="RHEA:32727"/>
        <dbReference type="ChEBI" id="CHEBI:15378"/>
        <dbReference type="ChEBI" id="CHEBI:16526"/>
        <dbReference type="ChEBI" id="CHEBI:57287"/>
        <dbReference type="ChEBI" id="CHEBI:57384"/>
        <dbReference type="ChEBI" id="CHEBI:90725"/>
        <dbReference type="ChEBI" id="CHEBI:90736"/>
        <dbReference type="EC" id="2.3.1.199"/>
    </reaction>
</comment>
<evidence type="ECO:0000256" key="8">
    <source>
        <dbReference type="ARBA" id="ARBA00023136"/>
    </source>
</evidence>
<feature type="transmembrane region" description="Helical" evidence="10">
    <location>
        <begin position="149"/>
        <end position="168"/>
    </location>
</feature>
<dbReference type="PANTHER" id="PTHR11157:SF69">
    <property type="entry name" value="ELONGATION OF VERY LONG CHAIN FATTY ACIDS PROTEIN 7"/>
    <property type="match status" value="1"/>
</dbReference>
<evidence type="ECO:0000313" key="11">
    <source>
        <dbReference type="EMBL" id="KAH7948125.1"/>
    </source>
</evidence>
<comment type="similarity">
    <text evidence="10">Belongs to the ELO family.</text>
</comment>
<keyword evidence="12" id="KW-1185">Reference proteome</keyword>
<keyword evidence="7 10" id="KW-0443">Lipid metabolism</keyword>
<dbReference type="EC" id="2.3.1.199" evidence="10"/>
<keyword evidence="9 10" id="KW-0275">Fatty acid biosynthesis</keyword>
<dbReference type="VEuPathDB" id="VectorBase:RSAN_036800"/>
<evidence type="ECO:0000256" key="2">
    <source>
        <dbReference type="ARBA" id="ARBA00022516"/>
    </source>
</evidence>
<gene>
    <name evidence="11" type="ORF">HPB52_018694</name>
</gene>
<proteinExistence type="inferred from homology"/>